<protein>
    <submittedName>
        <fullName evidence="5">SCP domain-containing protein</fullName>
    </submittedName>
</protein>
<dbReference type="SUPFAM" id="SSF55797">
    <property type="entry name" value="PR-1-like"/>
    <property type="match status" value="1"/>
</dbReference>
<dbReference type="Proteomes" id="UP000046392">
    <property type="component" value="Unplaced"/>
</dbReference>
<keyword evidence="1" id="KW-0175">Coiled coil</keyword>
<sequence>MSENSENKYLRKRQAGVKQDQKKSVPKKISKPNVPPKKPPVPTRKPSKPTAPKPSPGKPVIKPQASKTTRRPTSGRRPTTPTQKRPTSKPLRSTTKSAPKPTPKRPVAPPKKPSPNPITSRKTSRPAAITRNSTPTKTSTTTTRLKVTRNPTTAITTTTSASTSTFKPTRKIHLGKYEYQILELIKNINEARRLHQAQELEIDQELSNEAQILATQSARNQENIPDKDSTVGLLTYYSWPKEPLHAFSHWYGGSYGFNYDDPEKITKYNASFTQLVWRSSKKIGCGIDKTTDDEFFAACLLSPKGNKKGEFKENVRDRIDKVKRI</sequence>
<dbReference type="InterPro" id="IPR014044">
    <property type="entry name" value="CAP_dom"/>
</dbReference>
<feature type="coiled-coil region" evidence="1">
    <location>
        <begin position="181"/>
        <end position="208"/>
    </location>
</feature>
<dbReference type="PANTHER" id="PTHR10334">
    <property type="entry name" value="CYSTEINE-RICH SECRETORY PROTEIN-RELATED"/>
    <property type="match status" value="1"/>
</dbReference>
<evidence type="ECO:0000313" key="5">
    <source>
        <dbReference type="WBParaSite" id="SPAL_0000939600.1"/>
    </source>
</evidence>
<feature type="compositionally biased region" description="Low complexity" evidence="2">
    <location>
        <begin position="75"/>
        <end position="90"/>
    </location>
</feature>
<evidence type="ECO:0000313" key="4">
    <source>
        <dbReference type="Proteomes" id="UP000046392"/>
    </source>
</evidence>
<dbReference type="SMART" id="SM00198">
    <property type="entry name" value="SCP"/>
    <property type="match status" value="1"/>
</dbReference>
<dbReference type="PRINTS" id="PR01217">
    <property type="entry name" value="PRICHEXTENSN"/>
</dbReference>
<dbReference type="InterPro" id="IPR035940">
    <property type="entry name" value="CAP_sf"/>
</dbReference>
<keyword evidence="4" id="KW-1185">Reference proteome</keyword>
<dbReference type="AlphaFoldDB" id="A0A0N5BU76"/>
<feature type="compositionally biased region" description="Low complexity" evidence="2">
    <location>
        <begin position="130"/>
        <end position="165"/>
    </location>
</feature>
<organism evidence="4 5">
    <name type="scientific">Strongyloides papillosus</name>
    <name type="common">Intestinal threadworm</name>
    <dbReference type="NCBI Taxonomy" id="174720"/>
    <lineage>
        <taxon>Eukaryota</taxon>
        <taxon>Metazoa</taxon>
        <taxon>Ecdysozoa</taxon>
        <taxon>Nematoda</taxon>
        <taxon>Chromadorea</taxon>
        <taxon>Rhabditida</taxon>
        <taxon>Tylenchina</taxon>
        <taxon>Panagrolaimomorpha</taxon>
        <taxon>Strongyloidoidea</taxon>
        <taxon>Strongyloididae</taxon>
        <taxon>Strongyloides</taxon>
    </lineage>
</organism>
<feature type="domain" description="SCP" evidence="3">
    <location>
        <begin position="179"/>
        <end position="309"/>
    </location>
</feature>
<evidence type="ECO:0000259" key="3">
    <source>
        <dbReference type="SMART" id="SM00198"/>
    </source>
</evidence>
<reference evidence="5" key="1">
    <citation type="submission" date="2017-02" db="UniProtKB">
        <authorList>
            <consortium name="WormBaseParasite"/>
        </authorList>
    </citation>
    <scope>IDENTIFICATION</scope>
</reference>
<feature type="compositionally biased region" description="Pro residues" evidence="2">
    <location>
        <begin position="33"/>
        <end position="57"/>
    </location>
</feature>
<feature type="compositionally biased region" description="Pro residues" evidence="2">
    <location>
        <begin position="100"/>
        <end position="116"/>
    </location>
</feature>
<dbReference type="Gene3D" id="3.40.33.10">
    <property type="entry name" value="CAP"/>
    <property type="match status" value="1"/>
</dbReference>
<dbReference type="InterPro" id="IPR001283">
    <property type="entry name" value="CRISP-related"/>
</dbReference>
<dbReference type="Pfam" id="PF00188">
    <property type="entry name" value="CAP"/>
    <property type="match status" value="1"/>
</dbReference>
<feature type="region of interest" description="Disordered" evidence="2">
    <location>
        <begin position="1"/>
        <end position="166"/>
    </location>
</feature>
<proteinExistence type="predicted"/>
<accession>A0A0N5BU76</accession>
<evidence type="ECO:0000256" key="1">
    <source>
        <dbReference type="SAM" id="Coils"/>
    </source>
</evidence>
<name>A0A0N5BU76_STREA</name>
<dbReference type="WBParaSite" id="SPAL_0000939600.1">
    <property type="protein sequence ID" value="SPAL_0000939600.1"/>
    <property type="gene ID" value="SPAL_0000939600"/>
</dbReference>
<evidence type="ECO:0000256" key="2">
    <source>
        <dbReference type="SAM" id="MobiDB-lite"/>
    </source>
</evidence>